<dbReference type="AlphaFoldDB" id="A0A210QZI3"/>
<comment type="caution">
    <text evidence="8">The sequence shown here is derived from an EMBL/GenBank/DDBJ whole genome shotgun (WGS) entry which is preliminary data.</text>
</comment>
<evidence type="ECO:0000313" key="9">
    <source>
        <dbReference type="Proteomes" id="UP000242188"/>
    </source>
</evidence>
<evidence type="ECO:0000256" key="4">
    <source>
        <dbReference type="ARBA" id="ARBA00022989"/>
    </source>
</evidence>
<gene>
    <name evidence="8" type="ORF">KP79_PYT18902</name>
</gene>
<dbReference type="GO" id="GO:0016020">
    <property type="term" value="C:membrane"/>
    <property type="evidence" value="ECO:0007669"/>
    <property type="project" value="UniProtKB-SubCell"/>
</dbReference>
<keyword evidence="6" id="KW-0325">Glycoprotein</keyword>
<dbReference type="Proteomes" id="UP000242188">
    <property type="component" value="Unassembled WGS sequence"/>
</dbReference>
<evidence type="ECO:0000256" key="5">
    <source>
        <dbReference type="ARBA" id="ARBA00023136"/>
    </source>
</evidence>
<evidence type="ECO:0000313" key="8">
    <source>
        <dbReference type="EMBL" id="OWF54156.1"/>
    </source>
</evidence>
<dbReference type="OrthoDB" id="10017443at2759"/>
<evidence type="ECO:0000256" key="3">
    <source>
        <dbReference type="ARBA" id="ARBA00022729"/>
    </source>
</evidence>
<keyword evidence="2 7" id="KW-0812">Transmembrane</keyword>
<dbReference type="Pfam" id="PF10222">
    <property type="entry name" value="DUF2152"/>
    <property type="match status" value="1"/>
</dbReference>
<feature type="transmembrane region" description="Helical" evidence="7">
    <location>
        <begin position="96"/>
        <end position="115"/>
    </location>
</feature>
<evidence type="ECO:0000256" key="7">
    <source>
        <dbReference type="SAM" id="Phobius"/>
    </source>
</evidence>
<evidence type="ECO:0000256" key="6">
    <source>
        <dbReference type="ARBA" id="ARBA00023180"/>
    </source>
</evidence>
<keyword evidence="9" id="KW-1185">Reference proteome</keyword>
<protein>
    <submittedName>
        <fullName evidence="8">Uncharacterized protein</fullName>
    </submittedName>
</protein>
<dbReference type="STRING" id="6573.A0A210QZI3"/>
<evidence type="ECO:0000256" key="2">
    <source>
        <dbReference type="ARBA" id="ARBA00022692"/>
    </source>
</evidence>
<keyword evidence="4 7" id="KW-1133">Transmembrane helix</keyword>
<evidence type="ECO:0000256" key="1">
    <source>
        <dbReference type="ARBA" id="ARBA00004479"/>
    </source>
</evidence>
<accession>A0A210QZI3</accession>
<dbReference type="PANTHER" id="PTHR31386">
    <property type="entry name" value="UNCHARACTERIZED PROTEIN KIAA2013"/>
    <property type="match status" value="1"/>
</dbReference>
<proteinExistence type="predicted"/>
<keyword evidence="3" id="KW-0732">Signal</keyword>
<sequence>MADAEEICKQLPPASYRSAVLNYDSRNFITCGTELNCHGGLDVAFELWSMNNGLIFARRLFCCKLPIIFRTRQMWWKGTIQNSFSRINSLSRSRKLIMVILLLLLLLYFLGPYLFTTQTTQINLDVLDSCVEDKVRYFRKATQSFDAFVNSPGGSGADRQYPAYVGNGHVAAALGSANGLFVRLNRALSLPVKFYPVVSAFMENTHSSVKEVTALHIKSGIAYRIQTIHVDSGWTGSCVSIGTQLYAHRSRPSVLVQDIKISNPSKNQVVVDLDQVGDSGWKGSTSTLKSAKNSIGEDVQYSLTSGEVSSQEAGYVSYVTVATVKLPEKFIKIKAGKTKLLHIVTVVHYTAPMPKSTRDPSAFFKDLQEKVDKDMLEVLKIDTKVLRDEHIHVWNKLWQSGFGISYSKASGALNGDKINSTMYYVMSNIPAPLHSVTSTLKERTEIYRTLHYPDRCYGGHSTLHANTLWVDMSDEDDIARVTTTWMITLEKQGCSVMVKAGAEGVIQAMVLSLGAFRFANDHLEFAMEPKDLHRDLFFHRINYGNNTHVNVSVIVGEDNRANIFVALDRNDRPYYACDAGCIDAPAALSKELKQFPVKQTKPLTSILYITADKIHMEELKHAIHVENIVEAPAHEHHVIALHKHGHHFGGLPTIFWASIAFLVVVFHLFLCKLIYNEYCAGQDRFTRGRYSV</sequence>
<comment type="subcellular location">
    <subcellularLocation>
        <location evidence="1">Membrane</location>
        <topology evidence="1">Single-pass type I membrane protein</topology>
    </subcellularLocation>
</comment>
<dbReference type="EMBL" id="NEDP02001154">
    <property type="protein sequence ID" value="OWF54156.1"/>
    <property type="molecule type" value="Genomic_DNA"/>
</dbReference>
<dbReference type="InterPro" id="IPR018795">
    <property type="entry name" value="K2013-like"/>
</dbReference>
<reference evidence="8 9" key="1">
    <citation type="journal article" date="2017" name="Nat. Ecol. Evol.">
        <title>Scallop genome provides insights into evolution of bilaterian karyotype and development.</title>
        <authorList>
            <person name="Wang S."/>
            <person name="Zhang J."/>
            <person name="Jiao W."/>
            <person name="Li J."/>
            <person name="Xun X."/>
            <person name="Sun Y."/>
            <person name="Guo X."/>
            <person name="Huan P."/>
            <person name="Dong B."/>
            <person name="Zhang L."/>
            <person name="Hu X."/>
            <person name="Sun X."/>
            <person name="Wang J."/>
            <person name="Zhao C."/>
            <person name="Wang Y."/>
            <person name="Wang D."/>
            <person name="Huang X."/>
            <person name="Wang R."/>
            <person name="Lv J."/>
            <person name="Li Y."/>
            <person name="Zhang Z."/>
            <person name="Liu B."/>
            <person name="Lu W."/>
            <person name="Hui Y."/>
            <person name="Liang J."/>
            <person name="Zhou Z."/>
            <person name="Hou R."/>
            <person name="Li X."/>
            <person name="Liu Y."/>
            <person name="Li H."/>
            <person name="Ning X."/>
            <person name="Lin Y."/>
            <person name="Zhao L."/>
            <person name="Xing Q."/>
            <person name="Dou J."/>
            <person name="Li Y."/>
            <person name="Mao J."/>
            <person name="Guo H."/>
            <person name="Dou H."/>
            <person name="Li T."/>
            <person name="Mu C."/>
            <person name="Jiang W."/>
            <person name="Fu Q."/>
            <person name="Fu X."/>
            <person name="Miao Y."/>
            <person name="Liu J."/>
            <person name="Yu Q."/>
            <person name="Li R."/>
            <person name="Liao H."/>
            <person name="Li X."/>
            <person name="Kong Y."/>
            <person name="Jiang Z."/>
            <person name="Chourrout D."/>
            <person name="Li R."/>
            <person name="Bao Z."/>
        </authorList>
    </citation>
    <scope>NUCLEOTIDE SEQUENCE [LARGE SCALE GENOMIC DNA]</scope>
    <source>
        <strain evidence="8 9">PY_sf001</strain>
    </source>
</reference>
<dbReference type="PANTHER" id="PTHR31386:SF2">
    <property type="entry name" value="SIMILAR TO RIKEN CDNA 2510039O18"/>
    <property type="match status" value="1"/>
</dbReference>
<organism evidence="8 9">
    <name type="scientific">Mizuhopecten yessoensis</name>
    <name type="common">Japanese scallop</name>
    <name type="synonym">Patinopecten yessoensis</name>
    <dbReference type="NCBI Taxonomy" id="6573"/>
    <lineage>
        <taxon>Eukaryota</taxon>
        <taxon>Metazoa</taxon>
        <taxon>Spiralia</taxon>
        <taxon>Lophotrochozoa</taxon>
        <taxon>Mollusca</taxon>
        <taxon>Bivalvia</taxon>
        <taxon>Autobranchia</taxon>
        <taxon>Pteriomorphia</taxon>
        <taxon>Pectinida</taxon>
        <taxon>Pectinoidea</taxon>
        <taxon>Pectinidae</taxon>
        <taxon>Mizuhopecten</taxon>
    </lineage>
</organism>
<keyword evidence="5 7" id="KW-0472">Membrane</keyword>
<feature type="transmembrane region" description="Helical" evidence="7">
    <location>
        <begin position="654"/>
        <end position="675"/>
    </location>
</feature>
<name>A0A210QZI3_MIZYE</name>